<proteinExistence type="predicted"/>
<comment type="caution">
    <text evidence="2">The sequence shown here is derived from an EMBL/GenBank/DDBJ whole genome shotgun (WGS) entry which is preliminary data.</text>
</comment>
<evidence type="ECO:0000259" key="1">
    <source>
        <dbReference type="Pfam" id="PF14344"/>
    </source>
</evidence>
<organism evidence="2 3">
    <name type="scientific">Niallia taxi</name>
    <dbReference type="NCBI Taxonomy" id="2499688"/>
    <lineage>
        <taxon>Bacteria</taxon>
        <taxon>Bacillati</taxon>
        <taxon>Bacillota</taxon>
        <taxon>Bacilli</taxon>
        <taxon>Bacillales</taxon>
        <taxon>Bacillaceae</taxon>
        <taxon>Niallia</taxon>
    </lineage>
</organism>
<protein>
    <submittedName>
        <fullName evidence="2">DUF4397 domain-containing protein</fullName>
    </submittedName>
</protein>
<reference evidence="2 3" key="1">
    <citation type="submission" date="2019-01" db="EMBL/GenBank/DDBJ databases">
        <title>Bacillus sp. M5HDSG1-1, whole genome shotgun sequence.</title>
        <authorList>
            <person name="Tuo L."/>
        </authorList>
    </citation>
    <scope>NUCLEOTIDE SEQUENCE [LARGE SCALE GENOMIC DNA]</scope>
    <source>
        <strain evidence="2 3">M5HDSG1-1</strain>
    </source>
</reference>
<feature type="domain" description="DUF4397" evidence="1">
    <location>
        <begin position="63"/>
        <end position="176"/>
    </location>
</feature>
<dbReference type="EMBL" id="RZTZ01000002">
    <property type="protein sequence ID" value="RVT65495.1"/>
    <property type="molecule type" value="Genomic_DNA"/>
</dbReference>
<keyword evidence="3" id="KW-1185">Reference proteome</keyword>
<evidence type="ECO:0000313" key="3">
    <source>
        <dbReference type="Proteomes" id="UP000288024"/>
    </source>
</evidence>
<sequence>MQKQGDSYSFQEAGMYNMLSDYYKYTNPDLHIYYYQKHLEVLRKALPQNSITTDLDRQTEYGKLRFIHTAAQKPVVDIYINGVKLFKEVAFKSVTNEMTLPVGRYQVDIYETGAMVDSLCSQKILVESNIFHTITFLESANNYLKLYTFQEDPFVHPSETKLRIIHLHPKMSALNIAVQKGDVVFPNLHLKAATSYLGLYPMTVYLEAKDAETNGKLASFPPLPLKENKAYSALILEGTSADVSAEILLISI</sequence>
<dbReference type="Pfam" id="PF14344">
    <property type="entry name" value="DUF4397"/>
    <property type="match status" value="1"/>
</dbReference>
<dbReference type="RefSeq" id="WP_127737712.1">
    <property type="nucleotide sequence ID" value="NZ_CAJCKN010000049.1"/>
</dbReference>
<name>A0A3S2TYN5_9BACI</name>
<dbReference type="AlphaFoldDB" id="A0A3S2TYN5"/>
<dbReference type="Proteomes" id="UP000288024">
    <property type="component" value="Unassembled WGS sequence"/>
</dbReference>
<dbReference type="InterPro" id="IPR025510">
    <property type="entry name" value="DUF4397"/>
</dbReference>
<evidence type="ECO:0000313" key="2">
    <source>
        <dbReference type="EMBL" id="RVT65495.1"/>
    </source>
</evidence>
<gene>
    <name evidence="2" type="ORF">EM808_08340</name>
</gene>
<accession>A0A3S2TYN5</accession>